<dbReference type="Proteomes" id="UP000034462">
    <property type="component" value="Unassembled WGS sequence"/>
</dbReference>
<dbReference type="GO" id="GO:0000049">
    <property type="term" value="F:tRNA binding"/>
    <property type="evidence" value="ECO:0007669"/>
    <property type="project" value="UniProtKB-UniRule"/>
</dbReference>
<dbReference type="HAMAP" id="MF_01333_B">
    <property type="entry name" value="Ribosomal_uL5_B"/>
    <property type="match status" value="1"/>
</dbReference>
<evidence type="ECO:0000256" key="2">
    <source>
        <dbReference type="ARBA" id="ARBA00022980"/>
    </source>
</evidence>
<evidence type="ECO:0000256" key="1">
    <source>
        <dbReference type="ARBA" id="ARBA00008553"/>
    </source>
</evidence>
<comment type="caution">
    <text evidence="9">The sequence shown here is derived from an EMBL/GenBank/DDBJ whole genome shotgun (WGS) entry which is preliminary data.</text>
</comment>
<dbReference type="Pfam" id="PF00673">
    <property type="entry name" value="Ribosomal_L5_C"/>
    <property type="match status" value="1"/>
</dbReference>
<comment type="function">
    <text evidence="5">This is 1 of the proteins that bind and probably mediate the attachment of the 5S RNA into the large ribosomal subunit, where it forms part of the central protuberance. In the 70S ribosome it contacts protein S13 of the 30S subunit (bridge B1b), connecting the 2 subunits; this bridge is implicated in subunit movement. Contacts the P site tRNA; the 5S rRNA and some of its associated proteins might help stabilize positioning of ribosome-bound tRNAs.</text>
</comment>
<evidence type="ECO:0000313" key="10">
    <source>
        <dbReference type="Proteomes" id="UP000034462"/>
    </source>
</evidence>
<protein>
    <recommendedName>
        <fullName evidence="4 5">Large ribosomal subunit protein uL5</fullName>
    </recommendedName>
</protein>
<keyword evidence="5" id="KW-0820">tRNA-binding</keyword>
<dbReference type="AlphaFoldDB" id="A0A837IQ47"/>
<dbReference type="InterPro" id="IPR002132">
    <property type="entry name" value="Ribosomal_uL5"/>
</dbReference>
<accession>A0A837IQ47</accession>
<dbReference type="GO" id="GO:0019843">
    <property type="term" value="F:rRNA binding"/>
    <property type="evidence" value="ECO:0007669"/>
    <property type="project" value="UniProtKB-UniRule"/>
</dbReference>
<evidence type="ECO:0000256" key="3">
    <source>
        <dbReference type="ARBA" id="ARBA00023274"/>
    </source>
</evidence>
<dbReference type="NCBIfam" id="NF000585">
    <property type="entry name" value="PRK00010.1"/>
    <property type="match status" value="1"/>
</dbReference>
<feature type="domain" description="Large ribosomal subunit protein uL5 N-terminal" evidence="7">
    <location>
        <begin position="32"/>
        <end position="94"/>
    </location>
</feature>
<evidence type="ECO:0000259" key="7">
    <source>
        <dbReference type="Pfam" id="PF00281"/>
    </source>
</evidence>
<keyword evidence="2 5" id="KW-0689">Ribosomal protein</keyword>
<dbReference type="Gene3D" id="3.30.1440.10">
    <property type="match status" value="1"/>
</dbReference>
<dbReference type="GO" id="GO:0006412">
    <property type="term" value="P:translation"/>
    <property type="evidence" value="ECO:0007669"/>
    <property type="project" value="UniProtKB-UniRule"/>
</dbReference>
<keyword evidence="3 5" id="KW-0687">Ribonucleoprotein</keyword>
<comment type="similarity">
    <text evidence="1 5 6">Belongs to the universal ribosomal protein uL5 family.</text>
</comment>
<dbReference type="GO" id="GO:0005840">
    <property type="term" value="C:ribosome"/>
    <property type="evidence" value="ECO:0007669"/>
    <property type="project" value="UniProtKB-KW"/>
</dbReference>
<dbReference type="EMBL" id="LCPH01000002">
    <property type="protein sequence ID" value="KKU93458.1"/>
    <property type="molecule type" value="Genomic_DNA"/>
</dbReference>
<dbReference type="Pfam" id="PF00281">
    <property type="entry name" value="Ribosomal_L5"/>
    <property type="match status" value="1"/>
</dbReference>
<dbReference type="PIRSF" id="PIRSF002161">
    <property type="entry name" value="Ribosomal_L5"/>
    <property type="match status" value="1"/>
</dbReference>
<dbReference type="GO" id="GO:0003735">
    <property type="term" value="F:structural constituent of ribosome"/>
    <property type="evidence" value="ECO:0007669"/>
    <property type="project" value="InterPro"/>
</dbReference>
<organism evidence="9 10">
    <name type="scientific">Candidatus Yanofskybacteria bacterium GW2011_GWC1_48_11</name>
    <dbReference type="NCBI Taxonomy" id="1619027"/>
    <lineage>
        <taxon>Bacteria</taxon>
        <taxon>Candidatus Yanofskyibacteriota</taxon>
    </lineage>
</organism>
<dbReference type="InterPro" id="IPR020930">
    <property type="entry name" value="Ribosomal_uL5_bac-type"/>
</dbReference>
<sequence>MQEVRSRNMRTMREKYAKDVVPAMIKKFGYKSVMAVPRPEKVVLNTGFGKLIAARTEDEQRKTLEAIGKDMSDIAGQRISLTRAKRSIAGFKIREGMPVGAKVTLRGARMYEFLDRLIHVVLPRSRDFRGLPVSSVDEKGNMAVGIREHIFFSEISPEKVKDIFGLQVTIATTAKSKEKGLELFRLLGFPIRGK</sequence>
<keyword evidence="5" id="KW-0699">rRNA-binding</keyword>
<proteinExistence type="inferred from homology"/>
<evidence type="ECO:0000256" key="6">
    <source>
        <dbReference type="RuleBase" id="RU003930"/>
    </source>
</evidence>
<dbReference type="PANTHER" id="PTHR11994">
    <property type="entry name" value="60S RIBOSOMAL PROTEIN L11-RELATED"/>
    <property type="match status" value="1"/>
</dbReference>
<dbReference type="GO" id="GO:1990904">
    <property type="term" value="C:ribonucleoprotein complex"/>
    <property type="evidence" value="ECO:0007669"/>
    <property type="project" value="UniProtKB-KW"/>
</dbReference>
<evidence type="ECO:0000313" key="9">
    <source>
        <dbReference type="EMBL" id="KKU93458.1"/>
    </source>
</evidence>
<dbReference type="InterPro" id="IPR031310">
    <property type="entry name" value="Ribosomal_uL5_N"/>
</dbReference>
<dbReference type="InterPro" id="IPR031309">
    <property type="entry name" value="Ribosomal_uL5_C"/>
</dbReference>
<evidence type="ECO:0000256" key="5">
    <source>
        <dbReference type="HAMAP-Rule" id="MF_01333"/>
    </source>
</evidence>
<feature type="domain" description="Large ribosomal subunit protein uL5 C-terminal" evidence="8">
    <location>
        <begin position="98"/>
        <end position="190"/>
    </location>
</feature>
<reference evidence="9 10" key="1">
    <citation type="journal article" date="2015" name="Nature">
        <title>rRNA introns, odd ribosomes, and small enigmatic genomes across a large radiation of phyla.</title>
        <authorList>
            <person name="Brown C.T."/>
            <person name="Hug L.A."/>
            <person name="Thomas B.C."/>
            <person name="Sharon I."/>
            <person name="Castelle C.J."/>
            <person name="Singh A."/>
            <person name="Wilkins M.J."/>
            <person name="Williams K.H."/>
            <person name="Banfield J.F."/>
        </authorList>
    </citation>
    <scope>NUCLEOTIDE SEQUENCE [LARGE SCALE GENOMIC DNA]</scope>
</reference>
<gene>
    <name evidence="5" type="primary">rplE</name>
    <name evidence="9" type="ORF">UY25_C0002G0182</name>
</gene>
<dbReference type="InterPro" id="IPR022803">
    <property type="entry name" value="Ribosomal_uL5_dom_sf"/>
</dbReference>
<dbReference type="FunFam" id="3.30.1440.10:FF:000001">
    <property type="entry name" value="50S ribosomal protein L5"/>
    <property type="match status" value="1"/>
</dbReference>
<comment type="subunit">
    <text evidence="5">Part of the 50S ribosomal subunit; part of the 5S rRNA/L5/L18/L25 subcomplex. Contacts the 5S rRNA and the P site tRNA. Forms a bridge to the 30S subunit in the 70S ribosome.</text>
</comment>
<name>A0A837IQ47_9BACT</name>
<dbReference type="SUPFAM" id="SSF55282">
    <property type="entry name" value="RL5-like"/>
    <property type="match status" value="1"/>
</dbReference>
<keyword evidence="5" id="KW-0694">RNA-binding</keyword>
<evidence type="ECO:0000259" key="8">
    <source>
        <dbReference type="Pfam" id="PF00673"/>
    </source>
</evidence>
<evidence type="ECO:0000256" key="4">
    <source>
        <dbReference type="ARBA" id="ARBA00035245"/>
    </source>
</evidence>